<reference evidence="1 2" key="1">
    <citation type="submission" date="2017-03" db="EMBL/GenBank/DDBJ databases">
        <title>Draft genome sequence of Streptomyces scabrisporus NF3, endophyte isolated from Amphipterygium adstringens.</title>
        <authorList>
            <person name="Vazquez M."/>
            <person name="Ceapa C.D."/>
            <person name="Rodriguez Luna D."/>
            <person name="Sanchez Esquivel S."/>
        </authorList>
    </citation>
    <scope>NUCLEOTIDE SEQUENCE [LARGE SCALE GENOMIC DNA]</scope>
    <source>
        <strain evidence="1 2">NF3</strain>
    </source>
</reference>
<gene>
    <name evidence="1" type="ORF">B4N89_20770</name>
</gene>
<proteinExistence type="predicted"/>
<protein>
    <submittedName>
        <fullName evidence="1">Uncharacterized protein</fullName>
    </submittedName>
</protein>
<dbReference type="AlphaFoldDB" id="A0A1T3P1T8"/>
<evidence type="ECO:0000313" key="2">
    <source>
        <dbReference type="Proteomes" id="UP000190037"/>
    </source>
</evidence>
<keyword evidence="2" id="KW-1185">Reference proteome</keyword>
<sequence length="134" mass="14953">MPRLPKDAVPEVKLDSSGGAVEISLTRDQRRELFEAPDSTVMAVVELTAKKYSGTAASEEKAPQVVVRVTFAETARTPDEERGLREAMRAMFRRRKLDGTLDEVGPGPRDPSLYLDEMTERLPSEAEFRARMDA</sequence>
<evidence type="ECO:0000313" key="1">
    <source>
        <dbReference type="EMBL" id="OPC83048.1"/>
    </source>
</evidence>
<dbReference type="Proteomes" id="UP000190037">
    <property type="component" value="Unassembled WGS sequence"/>
</dbReference>
<dbReference type="OrthoDB" id="4212882at2"/>
<accession>A0A1T3P1T8</accession>
<name>A0A1T3P1T8_9ACTN</name>
<dbReference type="EMBL" id="MWQN01000001">
    <property type="protein sequence ID" value="OPC83048.1"/>
    <property type="molecule type" value="Genomic_DNA"/>
</dbReference>
<dbReference type="STRING" id="159449.B4N89_20770"/>
<organism evidence="1 2">
    <name type="scientific">Embleya scabrispora</name>
    <dbReference type="NCBI Taxonomy" id="159449"/>
    <lineage>
        <taxon>Bacteria</taxon>
        <taxon>Bacillati</taxon>
        <taxon>Actinomycetota</taxon>
        <taxon>Actinomycetes</taxon>
        <taxon>Kitasatosporales</taxon>
        <taxon>Streptomycetaceae</taxon>
        <taxon>Embleya</taxon>
    </lineage>
</organism>
<comment type="caution">
    <text evidence="1">The sequence shown here is derived from an EMBL/GenBank/DDBJ whole genome shotgun (WGS) entry which is preliminary data.</text>
</comment>
<dbReference type="RefSeq" id="WP_078977347.1">
    <property type="nucleotide sequence ID" value="NZ_MWQN01000001.1"/>
</dbReference>